<gene>
    <name evidence="1" type="ORF">ZMTM_10690</name>
</gene>
<reference evidence="1" key="1">
    <citation type="journal article" date="2021" name="Arch. Microbiol.">
        <title>Methyloradius palustris gen. nov., sp. nov., a methanol-oxidizing bacterium isolated from snow.</title>
        <authorList>
            <person name="Miyadera T."/>
            <person name="Kojima H."/>
            <person name="Fukui M."/>
        </authorList>
    </citation>
    <scope>NUCLEOTIDE SEQUENCE</scope>
    <source>
        <strain evidence="1">Zm11</strain>
    </source>
</reference>
<name>A0A8D5G327_9PROT</name>
<dbReference type="RefSeq" id="WP_221765305.1">
    <property type="nucleotide sequence ID" value="NZ_AP024110.1"/>
</dbReference>
<accession>A0A8D5G327</accession>
<protein>
    <submittedName>
        <fullName evidence="1">Uncharacterized protein</fullName>
    </submittedName>
</protein>
<organism evidence="1 2">
    <name type="scientific">Methyloradius palustris</name>
    <dbReference type="NCBI Taxonomy" id="2778876"/>
    <lineage>
        <taxon>Bacteria</taxon>
        <taxon>Pseudomonadati</taxon>
        <taxon>Pseudomonadota</taxon>
        <taxon>Betaproteobacteria</taxon>
        <taxon>Nitrosomonadales</taxon>
        <taxon>Methylophilaceae</taxon>
        <taxon>Methyloradius</taxon>
    </lineage>
</organism>
<sequence>MKIQATALQIQAHIQSWIDEAKLEDPCDECEAPYPVFADPEKNDGCNWVTQSANCDSECITHVWPYVLQAQEKFELI</sequence>
<evidence type="ECO:0000313" key="2">
    <source>
        <dbReference type="Proteomes" id="UP000826722"/>
    </source>
</evidence>
<evidence type="ECO:0000313" key="1">
    <source>
        <dbReference type="EMBL" id="BCM24810.1"/>
    </source>
</evidence>
<dbReference type="Proteomes" id="UP000826722">
    <property type="component" value="Chromosome"/>
</dbReference>
<keyword evidence="2" id="KW-1185">Reference proteome</keyword>
<proteinExistence type="predicted"/>
<dbReference type="AlphaFoldDB" id="A0A8D5G327"/>
<dbReference type="EMBL" id="AP024110">
    <property type="protein sequence ID" value="BCM24810.1"/>
    <property type="molecule type" value="Genomic_DNA"/>
</dbReference>
<dbReference type="KEGG" id="mpau:ZMTM_10690"/>